<evidence type="ECO:0000313" key="1">
    <source>
        <dbReference type="EMBL" id="CAA9346330.1"/>
    </source>
</evidence>
<protein>
    <submittedName>
        <fullName evidence="1">Uncharacterized protein</fullName>
    </submittedName>
</protein>
<gene>
    <name evidence="1" type="ORF">AVDCRST_MAG71-2508</name>
</gene>
<proteinExistence type="predicted"/>
<dbReference type="AlphaFoldDB" id="A0A6J4M0A6"/>
<name>A0A6J4M0A6_9GAMM</name>
<sequence length="90" mass="10077">MPLVHYVGGPLDCQTGEFAKPPSAPERVWIGRECSRYLLSLMEFPNGTAAWAFVDQQLALSQAMLILHERLQRWPSFADAGDSSRGNRET</sequence>
<organism evidence="1">
    <name type="scientific">uncultured Lysobacter sp</name>
    <dbReference type="NCBI Taxonomy" id="271060"/>
    <lineage>
        <taxon>Bacteria</taxon>
        <taxon>Pseudomonadati</taxon>
        <taxon>Pseudomonadota</taxon>
        <taxon>Gammaproteobacteria</taxon>
        <taxon>Lysobacterales</taxon>
        <taxon>Lysobacteraceae</taxon>
        <taxon>Lysobacter</taxon>
        <taxon>environmental samples</taxon>
    </lineage>
</organism>
<dbReference type="EMBL" id="CADCUA010000587">
    <property type="protein sequence ID" value="CAA9346330.1"/>
    <property type="molecule type" value="Genomic_DNA"/>
</dbReference>
<reference evidence="1" key="1">
    <citation type="submission" date="2020-02" db="EMBL/GenBank/DDBJ databases">
        <authorList>
            <person name="Meier V. D."/>
        </authorList>
    </citation>
    <scope>NUCLEOTIDE SEQUENCE</scope>
    <source>
        <strain evidence="1">AVDCRST_MAG71</strain>
    </source>
</reference>
<accession>A0A6J4M0A6</accession>